<name>A0AAJ8LG28_9TREE</name>
<dbReference type="SUPFAM" id="SSF54928">
    <property type="entry name" value="RNA-binding domain, RBD"/>
    <property type="match status" value="1"/>
</dbReference>
<dbReference type="InterPro" id="IPR027157">
    <property type="entry name" value="NCBP2"/>
</dbReference>
<dbReference type="KEGG" id="ksn:43586573"/>
<dbReference type="PANTHER" id="PTHR18847">
    <property type="entry name" value="20 KD NUCLEAR CAP BINDING PROTEIN"/>
    <property type="match status" value="1"/>
</dbReference>
<dbReference type="InterPro" id="IPR035979">
    <property type="entry name" value="RBD_domain_sf"/>
</dbReference>
<dbReference type="InterPro" id="IPR012677">
    <property type="entry name" value="Nucleotide-bd_a/b_plait_sf"/>
</dbReference>
<feature type="region of interest" description="Disordered" evidence="2">
    <location>
        <begin position="129"/>
        <end position="179"/>
    </location>
</feature>
<dbReference type="GeneID" id="43586573"/>
<feature type="compositionally biased region" description="Basic and acidic residues" evidence="2">
    <location>
        <begin position="85"/>
        <end position="95"/>
    </location>
</feature>
<comment type="similarity">
    <text evidence="1">Belongs to the RRM NCBP2 family.</text>
</comment>
<dbReference type="RefSeq" id="XP_065823089.1">
    <property type="nucleotide sequence ID" value="XM_065967017.1"/>
</dbReference>
<dbReference type="Proteomes" id="UP000322225">
    <property type="component" value="Chromosome 3"/>
</dbReference>
<keyword evidence="1" id="KW-0539">Nucleus</keyword>
<feature type="region of interest" description="Disordered" evidence="2">
    <location>
        <begin position="76"/>
        <end position="115"/>
    </location>
</feature>
<dbReference type="Gene3D" id="3.30.70.330">
    <property type="match status" value="1"/>
</dbReference>
<accession>A0AAJ8LG28</accession>
<proteinExistence type="inferred from homology"/>
<gene>
    <name evidence="3" type="ORF">CI109_101602</name>
</gene>
<sequence length="179" mass="20495">MAQVVTPLDQPSSYRDNRSEIDRETERRLLAQSNTLYVGNLSFYTTEAQMYELFSTCANAEEGGGIKRIIMGLDRHQKGKSGGQVRDEFRQEYDSGRGGWGHQRLEEERRRQEQDRLRTQMQFDTYAAAGSGLGMAGADVPRGEGPAGDRQKRGRSEDEDEDVERREDEKRLRGERDDE</sequence>
<dbReference type="AlphaFoldDB" id="A0AAJ8LG28"/>
<keyword evidence="1" id="KW-0508">mRNA splicing</keyword>
<keyword evidence="1" id="KW-0694">RNA-binding</keyword>
<dbReference type="GO" id="GO:0005846">
    <property type="term" value="C:nuclear cap binding complex"/>
    <property type="evidence" value="ECO:0007669"/>
    <property type="project" value="InterPro"/>
</dbReference>
<feature type="compositionally biased region" description="Basic and acidic residues" evidence="2">
    <location>
        <begin position="103"/>
        <end position="115"/>
    </location>
</feature>
<reference evidence="3" key="2">
    <citation type="submission" date="2024-01" db="EMBL/GenBank/DDBJ databases">
        <title>Comparative genomics of Cryptococcus and Kwoniella reveals pathogenesis evolution and contrasting modes of karyotype evolution via chromosome fusion or intercentromeric recombination.</title>
        <authorList>
            <person name="Coelho M.A."/>
            <person name="David-Palma M."/>
            <person name="Shea T."/>
            <person name="Bowers K."/>
            <person name="McGinley-Smith S."/>
            <person name="Mohammad A.W."/>
            <person name="Gnirke A."/>
            <person name="Yurkov A.M."/>
            <person name="Nowrousian M."/>
            <person name="Sun S."/>
            <person name="Cuomo C.A."/>
            <person name="Heitman J."/>
        </authorList>
    </citation>
    <scope>NUCLEOTIDE SEQUENCE</scope>
    <source>
        <strain evidence="3">CBS 12478</strain>
    </source>
</reference>
<feature type="compositionally biased region" description="Basic and acidic residues" evidence="2">
    <location>
        <begin position="163"/>
        <end position="179"/>
    </location>
</feature>
<dbReference type="GO" id="GO:0005634">
    <property type="term" value="C:nucleus"/>
    <property type="evidence" value="ECO:0007669"/>
    <property type="project" value="UniProtKB-SubCell"/>
</dbReference>
<protein>
    <recommendedName>
        <fullName evidence="1">Nuclear cap-binding protein subunit 2</fullName>
    </recommendedName>
    <alternativeName>
        <fullName evidence="1">20 kDa nuclear cap-binding protein</fullName>
    </alternativeName>
</protein>
<keyword evidence="1" id="KW-0507">mRNA processing</keyword>
<dbReference type="GO" id="GO:0045292">
    <property type="term" value="P:mRNA cis splicing, via spliceosome"/>
    <property type="evidence" value="ECO:0007669"/>
    <property type="project" value="InterPro"/>
</dbReference>
<comment type="subcellular location">
    <subcellularLocation>
        <location evidence="1">Nucleus</location>
    </subcellularLocation>
</comment>
<evidence type="ECO:0000256" key="2">
    <source>
        <dbReference type="SAM" id="MobiDB-lite"/>
    </source>
</evidence>
<feature type="compositionally biased region" description="Basic and acidic residues" evidence="2">
    <location>
        <begin position="147"/>
        <end position="156"/>
    </location>
</feature>
<keyword evidence="4" id="KW-1185">Reference proteome</keyword>
<evidence type="ECO:0000313" key="3">
    <source>
        <dbReference type="EMBL" id="WWD17164.1"/>
    </source>
</evidence>
<dbReference type="GO" id="GO:0000339">
    <property type="term" value="F:RNA cap binding"/>
    <property type="evidence" value="ECO:0007669"/>
    <property type="project" value="InterPro"/>
</dbReference>
<evidence type="ECO:0000313" key="4">
    <source>
        <dbReference type="Proteomes" id="UP000322225"/>
    </source>
</evidence>
<dbReference type="PANTHER" id="PTHR18847:SF0">
    <property type="entry name" value="NUCLEAR CAP-BINDING PROTEIN SUBUNIT 2"/>
    <property type="match status" value="1"/>
</dbReference>
<evidence type="ECO:0000256" key="1">
    <source>
        <dbReference type="RuleBase" id="RU364036"/>
    </source>
</evidence>
<reference evidence="3" key="1">
    <citation type="submission" date="2017-08" db="EMBL/GenBank/DDBJ databases">
        <authorList>
            <person name="Cuomo C."/>
            <person name="Billmyre B."/>
            <person name="Heitman J."/>
        </authorList>
    </citation>
    <scope>NUCLEOTIDE SEQUENCE</scope>
    <source>
        <strain evidence="3">CBS 12478</strain>
    </source>
</reference>
<dbReference type="EMBL" id="CP144053">
    <property type="protein sequence ID" value="WWD17164.1"/>
    <property type="molecule type" value="Genomic_DNA"/>
</dbReference>
<feature type="region of interest" description="Disordered" evidence="2">
    <location>
        <begin position="1"/>
        <end position="21"/>
    </location>
</feature>
<organism evidence="3 4">
    <name type="scientific">Kwoniella shandongensis</name>
    <dbReference type="NCBI Taxonomy" id="1734106"/>
    <lineage>
        <taxon>Eukaryota</taxon>
        <taxon>Fungi</taxon>
        <taxon>Dikarya</taxon>
        <taxon>Basidiomycota</taxon>
        <taxon>Agaricomycotina</taxon>
        <taxon>Tremellomycetes</taxon>
        <taxon>Tremellales</taxon>
        <taxon>Cryptococcaceae</taxon>
        <taxon>Kwoniella</taxon>
    </lineage>
</organism>